<dbReference type="RefSeq" id="WP_005025979.1">
    <property type="nucleotide sequence ID" value="NZ_KE150238.1"/>
</dbReference>
<dbReference type="GeneID" id="78086253"/>
<reference evidence="1 2" key="2">
    <citation type="submission" date="2013-04" db="EMBL/GenBank/DDBJ databases">
        <title>The Genome Sequence of Bilophila wadsworthia 3_1_6.</title>
        <authorList>
            <consortium name="The Broad Institute Genomics Platform"/>
            <person name="Earl A."/>
            <person name="Ward D."/>
            <person name="Feldgarden M."/>
            <person name="Gevers D."/>
            <person name="Sibley C."/>
            <person name="Strauss J."/>
            <person name="Allen-Vercoe E."/>
            <person name="Walker B."/>
            <person name="Young S."/>
            <person name="Zeng Q."/>
            <person name="Gargeya S."/>
            <person name="Fitzgerald M."/>
            <person name="Haas B."/>
            <person name="Abouelleil A."/>
            <person name="Allen A.W."/>
            <person name="Alvarado L."/>
            <person name="Arachchi H.M."/>
            <person name="Berlin A.M."/>
            <person name="Chapman S.B."/>
            <person name="Gainer-Dewar J."/>
            <person name="Goldberg J."/>
            <person name="Griggs A."/>
            <person name="Gujja S."/>
            <person name="Hansen M."/>
            <person name="Howarth C."/>
            <person name="Imamovic A."/>
            <person name="Ireland A."/>
            <person name="Larimer J."/>
            <person name="McCowan C."/>
            <person name="Murphy C."/>
            <person name="Pearson M."/>
            <person name="Poon T.W."/>
            <person name="Priest M."/>
            <person name="Roberts A."/>
            <person name="Saif S."/>
            <person name="Shea T."/>
            <person name="Sisk P."/>
            <person name="Sykes S."/>
            <person name="Wortman J."/>
            <person name="Nusbaum C."/>
            <person name="Birren B."/>
        </authorList>
    </citation>
    <scope>NUCLEOTIDE SEQUENCE [LARGE SCALE GENOMIC DNA]</scope>
    <source>
        <strain evidence="1 2">3_1_6</strain>
    </source>
</reference>
<comment type="caution">
    <text evidence="1">The sequence shown here is derived from an EMBL/GenBank/DDBJ whole genome shotgun (WGS) entry which is preliminary data.</text>
</comment>
<reference evidence="1 2" key="1">
    <citation type="submission" date="2010-10" db="EMBL/GenBank/DDBJ databases">
        <authorList>
            <consortium name="The Broad Institute Genome Sequencing Platform"/>
            <person name="Ward D."/>
            <person name="Earl A."/>
            <person name="Feldgarden M."/>
            <person name="Young S.K."/>
            <person name="Gargeya S."/>
            <person name="Zeng Q."/>
            <person name="Alvarado L."/>
            <person name="Berlin A."/>
            <person name="Bochicchio J."/>
            <person name="Chapman S.B."/>
            <person name="Chen Z."/>
            <person name="Freedman E."/>
            <person name="Gellesch M."/>
            <person name="Goldberg J."/>
            <person name="Griggs A."/>
            <person name="Gujja S."/>
            <person name="Heilman E."/>
            <person name="Heiman D."/>
            <person name="Howarth C."/>
            <person name="Mehta T."/>
            <person name="Neiman D."/>
            <person name="Pearson M."/>
            <person name="Roberts A."/>
            <person name="Saif S."/>
            <person name="Shea T."/>
            <person name="Shenoy N."/>
            <person name="Sisk P."/>
            <person name="Stolte C."/>
            <person name="Sykes S."/>
            <person name="White J."/>
            <person name="Yandava C."/>
            <person name="Allen-Vercoe E."/>
            <person name="Sibley C."/>
            <person name="Ambrose C.E."/>
            <person name="Strauss J."/>
            <person name="Daigneault M."/>
            <person name="Haas B."/>
            <person name="Nusbaum C."/>
            <person name="Birren B."/>
        </authorList>
    </citation>
    <scope>NUCLEOTIDE SEQUENCE [LARGE SCALE GENOMIC DNA]</scope>
    <source>
        <strain evidence="1 2">3_1_6</strain>
    </source>
</reference>
<dbReference type="EMBL" id="ADCP02000001">
    <property type="protein sequence ID" value="EFV45073.1"/>
    <property type="molecule type" value="Genomic_DNA"/>
</dbReference>
<dbReference type="InterPro" id="IPR032323">
    <property type="entry name" value="DUF4851"/>
</dbReference>
<sequence>MKTIRFFLLWCMVVAISACTPFYRGFEGSTLVSPARPDVSVSVVDMPMLAHGQIAPFLNTDQGYQFPETLVSVYGTDAASPVAIVALSFVPSNAWEWDPLSFSGPMAQQNMGTVFGGESFYGSVRIVNGAKDPFAPLFAPEDQWASLDWLVQRFACLNDFRRSKLILEYREPLPASLKGVSEVPVYNEAVQAFRERAAKVFHVQYGEAPMPKDEAPYIKTLNARYMGNFLGSMSVKEPLFPNYSD</sequence>
<proteinExistence type="predicted"/>
<gene>
    <name evidence="1" type="ORF">HMPREF0179_01113</name>
</gene>
<dbReference type="Pfam" id="PF16143">
    <property type="entry name" value="DUF4851"/>
    <property type="match status" value="1"/>
</dbReference>
<accession>E5Y4K1</accession>
<evidence type="ECO:0000313" key="1">
    <source>
        <dbReference type="EMBL" id="EFV45073.1"/>
    </source>
</evidence>
<dbReference type="eggNOG" id="ENOG5032PYM">
    <property type="taxonomic scope" value="Bacteria"/>
</dbReference>
<dbReference type="OrthoDB" id="5456599at2"/>
<evidence type="ECO:0008006" key="3">
    <source>
        <dbReference type="Google" id="ProtNLM"/>
    </source>
</evidence>
<evidence type="ECO:0000313" key="2">
    <source>
        <dbReference type="Proteomes" id="UP000006034"/>
    </source>
</evidence>
<protein>
    <recommendedName>
        <fullName evidence="3">Lipoprotein</fullName>
    </recommendedName>
</protein>
<dbReference type="PROSITE" id="PS51257">
    <property type="entry name" value="PROKAR_LIPOPROTEIN"/>
    <property type="match status" value="1"/>
</dbReference>
<name>E5Y4K1_BILW3</name>
<organism evidence="1 2">
    <name type="scientific">Bilophila wadsworthia (strain 3_1_6)</name>
    <dbReference type="NCBI Taxonomy" id="563192"/>
    <lineage>
        <taxon>Bacteria</taxon>
        <taxon>Pseudomonadati</taxon>
        <taxon>Thermodesulfobacteriota</taxon>
        <taxon>Desulfovibrionia</taxon>
        <taxon>Desulfovibrionales</taxon>
        <taxon>Desulfovibrionaceae</taxon>
        <taxon>Bilophila</taxon>
    </lineage>
</organism>
<keyword evidence="2" id="KW-1185">Reference proteome</keyword>
<dbReference type="HOGENOM" id="CLU_090285_0_0_7"/>
<dbReference type="AlphaFoldDB" id="E5Y4K1"/>
<dbReference type="Proteomes" id="UP000006034">
    <property type="component" value="Unassembled WGS sequence"/>
</dbReference>